<dbReference type="EMBL" id="WJXB01000001">
    <property type="protein sequence ID" value="MRN51987.1"/>
    <property type="molecule type" value="Genomic_DNA"/>
</dbReference>
<dbReference type="InterPro" id="IPR010633">
    <property type="entry name" value="Phage_lambda_GpZ"/>
</dbReference>
<dbReference type="Proteomes" id="UP000463051">
    <property type="component" value="Unassembled WGS sequence"/>
</dbReference>
<dbReference type="AlphaFoldDB" id="A0A7X2H1T2"/>
<name>A0A7X2H1T2_9BACL</name>
<organism evidence="1 2">
    <name type="scientific">Paenibacillus monticola</name>
    <dbReference type="NCBI Taxonomy" id="2666075"/>
    <lineage>
        <taxon>Bacteria</taxon>
        <taxon>Bacillati</taxon>
        <taxon>Bacillota</taxon>
        <taxon>Bacilli</taxon>
        <taxon>Bacillales</taxon>
        <taxon>Paenibacillaceae</taxon>
        <taxon>Paenibacillus</taxon>
    </lineage>
</organism>
<evidence type="ECO:0008006" key="3">
    <source>
        <dbReference type="Google" id="ProtNLM"/>
    </source>
</evidence>
<comment type="caution">
    <text evidence="1">The sequence shown here is derived from an EMBL/GenBank/DDBJ whole genome shotgun (WGS) entry which is preliminary data.</text>
</comment>
<sequence>MIDVRVEARGIREALRRVGSLETDVRKSFYSALNRTSQRLKTESGRKVKETYLVKSKAVTDQVVLRRGSISNLSSELRWKGGNIPIINFRTNPKVVGGKKPRVLKAAIKRAGGNKKVDGAFIARMSSGHVGIYRRSARSRLPVEELYGPAVPVMLNNPEVVDHLESVAIDEMDKRLEHELNRRLGGGTS</sequence>
<accession>A0A7X2H1T2</accession>
<protein>
    <recommendedName>
        <fullName evidence="3">Phage tail protein</fullName>
    </recommendedName>
</protein>
<gene>
    <name evidence="1" type="ORF">GJB61_03105</name>
</gene>
<evidence type="ECO:0000313" key="1">
    <source>
        <dbReference type="EMBL" id="MRN51987.1"/>
    </source>
</evidence>
<dbReference type="Pfam" id="PF06763">
    <property type="entry name" value="Minor_tail_Z"/>
    <property type="match status" value="1"/>
</dbReference>
<keyword evidence="2" id="KW-1185">Reference proteome</keyword>
<proteinExistence type="predicted"/>
<reference evidence="1 2" key="1">
    <citation type="submission" date="2019-11" db="EMBL/GenBank/DDBJ databases">
        <title>Paenibacillus monticola sp. nov., a novel PGPR strain isolated from mountain sample in China.</title>
        <authorList>
            <person name="Zhao Q."/>
            <person name="Li H.-P."/>
            <person name="Zhang J.-L."/>
        </authorList>
    </citation>
    <scope>NUCLEOTIDE SEQUENCE [LARGE SCALE GENOMIC DNA]</scope>
    <source>
        <strain evidence="1 2">LC-T2</strain>
    </source>
</reference>
<evidence type="ECO:0000313" key="2">
    <source>
        <dbReference type="Proteomes" id="UP000463051"/>
    </source>
</evidence>
<dbReference type="RefSeq" id="WP_154116982.1">
    <property type="nucleotide sequence ID" value="NZ_WJXB01000001.1"/>
</dbReference>